<keyword evidence="3" id="KW-1003">Cell membrane</keyword>
<reference evidence="8 9" key="1">
    <citation type="submission" date="2016-10" db="EMBL/GenBank/DDBJ databases">
        <authorList>
            <person name="Varghese N."/>
            <person name="Submissions S."/>
        </authorList>
    </citation>
    <scope>NUCLEOTIDE SEQUENCE [LARGE SCALE GENOMIC DNA]</scope>
    <source>
        <strain evidence="8 9">BS3667</strain>
    </source>
</reference>
<feature type="transmembrane region" description="Helical" evidence="7">
    <location>
        <begin position="12"/>
        <end position="31"/>
    </location>
</feature>
<keyword evidence="9" id="KW-1185">Reference proteome</keyword>
<keyword evidence="6 7" id="KW-0472">Membrane</keyword>
<dbReference type="Pfam" id="PF01810">
    <property type="entry name" value="LysE"/>
    <property type="match status" value="1"/>
</dbReference>
<comment type="subcellular location">
    <subcellularLocation>
        <location evidence="1">Cell membrane</location>
        <topology evidence="1">Multi-pass membrane protein</topology>
    </subcellularLocation>
</comment>
<comment type="similarity">
    <text evidence="2">Belongs to the Rht family.</text>
</comment>
<evidence type="ECO:0000256" key="4">
    <source>
        <dbReference type="ARBA" id="ARBA00022692"/>
    </source>
</evidence>
<dbReference type="Proteomes" id="UP000182058">
    <property type="component" value="Chromosome I"/>
</dbReference>
<evidence type="ECO:0000313" key="9">
    <source>
        <dbReference type="Proteomes" id="UP000182058"/>
    </source>
</evidence>
<evidence type="ECO:0000256" key="3">
    <source>
        <dbReference type="ARBA" id="ARBA00022475"/>
    </source>
</evidence>
<evidence type="ECO:0000313" key="8">
    <source>
        <dbReference type="EMBL" id="SDU62703.1"/>
    </source>
</evidence>
<dbReference type="InterPro" id="IPR001123">
    <property type="entry name" value="LeuE-type"/>
</dbReference>
<gene>
    <name evidence="8" type="ORF">SAMN04490201_3254</name>
</gene>
<dbReference type="PANTHER" id="PTHR30086">
    <property type="entry name" value="ARGININE EXPORTER PROTEIN ARGO"/>
    <property type="match status" value="1"/>
</dbReference>
<accession>A0ABY0VY53</accession>
<dbReference type="PANTHER" id="PTHR30086:SF14">
    <property type="entry name" value="HOMOSERINE_HOMOSERINE LACTONE EFFLUX PROTEIN"/>
    <property type="match status" value="1"/>
</dbReference>
<sequence>MRDVTIKMATQLTLVSFSYFLIFCATMTFSPGPMTLLLMGFGMQEGLKRSMPVQLGASAAYLVSILIFAVGFAELIKGNPLISRALQYIGVAYLLYLAYRQWNSNGLALDRTATLDSGFKGRFGKGLLTGFSNPKTIVMFSAVFPQFAGQGSATRTQDLIVLGLAFLLLQFASGCLYCYFGQRIRRVLQSPSRQVLLQRATAVMLLGVALMLARGFDH</sequence>
<evidence type="ECO:0000256" key="7">
    <source>
        <dbReference type="SAM" id="Phobius"/>
    </source>
</evidence>
<evidence type="ECO:0000256" key="1">
    <source>
        <dbReference type="ARBA" id="ARBA00004651"/>
    </source>
</evidence>
<feature type="transmembrane region" description="Helical" evidence="7">
    <location>
        <begin position="51"/>
        <end position="73"/>
    </location>
</feature>
<keyword evidence="4 7" id="KW-0812">Transmembrane</keyword>
<evidence type="ECO:0000256" key="6">
    <source>
        <dbReference type="ARBA" id="ARBA00023136"/>
    </source>
</evidence>
<evidence type="ECO:0000256" key="5">
    <source>
        <dbReference type="ARBA" id="ARBA00022989"/>
    </source>
</evidence>
<organism evidence="8 9">
    <name type="scientific">Pseudomonas psychrophila</name>
    <dbReference type="NCBI Taxonomy" id="122355"/>
    <lineage>
        <taxon>Bacteria</taxon>
        <taxon>Pseudomonadati</taxon>
        <taxon>Pseudomonadota</taxon>
        <taxon>Gammaproteobacteria</taxon>
        <taxon>Pseudomonadales</taxon>
        <taxon>Pseudomonadaceae</taxon>
        <taxon>Pseudomonas</taxon>
    </lineage>
</organism>
<evidence type="ECO:0000256" key="2">
    <source>
        <dbReference type="ARBA" id="ARBA00007928"/>
    </source>
</evidence>
<feature type="transmembrane region" description="Helical" evidence="7">
    <location>
        <begin position="159"/>
        <end position="180"/>
    </location>
</feature>
<keyword evidence="5 7" id="KW-1133">Transmembrane helix</keyword>
<feature type="transmembrane region" description="Helical" evidence="7">
    <location>
        <begin position="85"/>
        <end position="102"/>
    </location>
</feature>
<proteinExistence type="inferred from homology"/>
<dbReference type="EMBL" id="LT629795">
    <property type="protein sequence ID" value="SDU62703.1"/>
    <property type="molecule type" value="Genomic_DNA"/>
</dbReference>
<feature type="transmembrane region" description="Helical" evidence="7">
    <location>
        <begin position="200"/>
        <end position="216"/>
    </location>
</feature>
<protein>
    <submittedName>
        <fullName evidence="8">Threonine/homoserine/homoserine lactone efflux protein</fullName>
    </submittedName>
</protein>
<name>A0ABY0VY53_9PSED</name>